<evidence type="ECO:0000313" key="8">
    <source>
        <dbReference type="EMBL" id="HIU26825.1"/>
    </source>
</evidence>
<dbReference type="GO" id="GO:0016987">
    <property type="term" value="F:sigma factor activity"/>
    <property type="evidence" value="ECO:0007669"/>
    <property type="project" value="UniProtKB-KW"/>
</dbReference>
<dbReference type="InterPro" id="IPR007627">
    <property type="entry name" value="RNA_pol_sigma70_r2"/>
</dbReference>
<organism evidence="8 9">
    <name type="scientific">Candidatus Fimisoma avicola</name>
    <dbReference type="NCBI Taxonomy" id="2840826"/>
    <lineage>
        <taxon>Bacteria</taxon>
        <taxon>Bacillati</taxon>
        <taxon>Bacillota</taxon>
        <taxon>Clostridia</taxon>
        <taxon>Eubacteriales</taxon>
        <taxon>Candidatus Fimisoma</taxon>
    </lineage>
</organism>
<reference evidence="8" key="1">
    <citation type="submission" date="2020-10" db="EMBL/GenBank/DDBJ databases">
        <authorList>
            <person name="Gilroy R."/>
        </authorList>
    </citation>
    <scope>NUCLEOTIDE SEQUENCE</scope>
    <source>
        <strain evidence="8">11300</strain>
    </source>
</reference>
<protein>
    <submittedName>
        <fullName evidence="8">Sigma-70 family RNA polymerase sigma factor</fullName>
    </submittedName>
</protein>
<keyword evidence="4" id="KW-0238">DNA-binding</keyword>
<feature type="domain" description="RNA polymerase sigma factor 70 region 4 type 2" evidence="7">
    <location>
        <begin position="105"/>
        <end position="157"/>
    </location>
</feature>
<dbReference type="InterPro" id="IPR013325">
    <property type="entry name" value="RNA_pol_sigma_r2"/>
</dbReference>
<sequence length="167" mass="19402">MKREKAKSDIGAMYERYYGRLMLIACSYTHDKTQAEDLVHEAFLKAILSYHATGSFLSWAARVIRNDWLNKCKHEKFMDDMDIGQLSLPAQEDLLRDYIAGEEKLRLAAMISSLPERYRSVMIASVYLNEDNAHIAATHGITEENVRQIKSRAKKMLIRMREEEDEK</sequence>
<dbReference type="InterPro" id="IPR039425">
    <property type="entry name" value="RNA_pol_sigma-70-like"/>
</dbReference>
<dbReference type="SUPFAM" id="SSF88659">
    <property type="entry name" value="Sigma3 and sigma4 domains of RNA polymerase sigma factors"/>
    <property type="match status" value="1"/>
</dbReference>
<evidence type="ECO:0000256" key="3">
    <source>
        <dbReference type="ARBA" id="ARBA00023082"/>
    </source>
</evidence>
<dbReference type="PANTHER" id="PTHR43133:SF8">
    <property type="entry name" value="RNA POLYMERASE SIGMA FACTOR HI_1459-RELATED"/>
    <property type="match status" value="1"/>
</dbReference>
<dbReference type="Pfam" id="PF08281">
    <property type="entry name" value="Sigma70_r4_2"/>
    <property type="match status" value="1"/>
</dbReference>
<dbReference type="Proteomes" id="UP000824091">
    <property type="component" value="Unassembled WGS sequence"/>
</dbReference>
<dbReference type="Pfam" id="PF04542">
    <property type="entry name" value="Sigma70_r2"/>
    <property type="match status" value="1"/>
</dbReference>
<keyword evidence="3" id="KW-0731">Sigma factor</keyword>
<keyword evidence="5" id="KW-0804">Transcription</keyword>
<dbReference type="EMBL" id="DVMO01000006">
    <property type="protein sequence ID" value="HIU26825.1"/>
    <property type="molecule type" value="Genomic_DNA"/>
</dbReference>
<dbReference type="InterPro" id="IPR013249">
    <property type="entry name" value="RNA_pol_sigma70_r4_t2"/>
</dbReference>
<name>A0A9D1L7B1_9FIRM</name>
<comment type="caution">
    <text evidence="8">The sequence shown here is derived from an EMBL/GenBank/DDBJ whole genome shotgun (WGS) entry which is preliminary data.</text>
</comment>
<dbReference type="NCBIfam" id="TIGR02937">
    <property type="entry name" value="sigma70-ECF"/>
    <property type="match status" value="1"/>
</dbReference>
<reference evidence="8" key="2">
    <citation type="journal article" date="2021" name="PeerJ">
        <title>Extensive microbial diversity within the chicken gut microbiome revealed by metagenomics and culture.</title>
        <authorList>
            <person name="Gilroy R."/>
            <person name="Ravi A."/>
            <person name="Getino M."/>
            <person name="Pursley I."/>
            <person name="Horton D.L."/>
            <person name="Alikhan N.F."/>
            <person name="Baker D."/>
            <person name="Gharbi K."/>
            <person name="Hall N."/>
            <person name="Watson M."/>
            <person name="Adriaenssens E.M."/>
            <person name="Foster-Nyarko E."/>
            <person name="Jarju S."/>
            <person name="Secka A."/>
            <person name="Antonio M."/>
            <person name="Oren A."/>
            <person name="Chaudhuri R.R."/>
            <person name="La Ragione R."/>
            <person name="Hildebrand F."/>
            <person name="Pallen M.J."/>
        </authorList>
    </citation>
    <scope>NUCLEOTIDE SEQUENCE</scope>
    <source>
        <strain evidence="8">11300</strain>
    </source>
</reference>
<dbReference type="AlphaFoldDB" id="A0A9D1L7B1"/>
<dbReference type="InterPro" id="IPR013324">
    <property type="entry name" value="RNA_pol_sigma_r3/r4-like"/>
</dbReference>
<dbReference type="Gene3D" id="1.10.10.10">
    <property type="entry name" value="Winged helix-like DNA-binding domain superfamily/Winged helix DNA-binding domain"/>
    <property type="match status" value="1"/>
</dbReference>
<dbReference type="GO" id="GO:0006352">
    <property type="term" value="P:DNA-templated transcription initiation"/>
    <property type="evidence" value="ECO:0007669"/>
    <property type="project" value="InterPro"/>
</dbReference>
<evidence type="ECO:0000256" key="5">
    <source>
        <dbReference type="ARBA" id="ARBA00023163"/>
    </source>
</evidence>
<feature type="domain" description="RNA polymerase sigma-70 region 2" evidence="6">
    <location>
        <begin position="13"/>
        <end position="75"/>
    </location>
</feature>
<accession>A0A9D1L7B1</accession>
<evidence type="ECO:0000259" key="7">
    <source>
        <dbReference type="Pfam" id="PF08281"/>
    </source>
</evidence>
<comment type="similarity">
    <text evidence="1">Belongs to the sigma-70 factor family. ECF subfamily.</text>
</comment>
<evidence type="ECO:0000313" key="9">
    <source>
        <dbReference type="Proteomes" id="UP000824091"/>
    </source>
</evidence>
<evidence type="ECO:0000256" key="4">
    <source>
        <dbReference type="ARBA" id="ARBA00023125"/>
    </source>
</evidence>
<dbReference type="InterPro" id="IPR014284">
    <property type="entry name" value="RNA_pol_sigma-70_dom"/>
</dbReference>
<dbReference type="PANTHER" id="PTHR43133">
    <property type="entry name" value="RNA POLYMERASE ECF-TYPE SIGMA FACTO"/>
    <property type="match status" value="1"/>
</dbReference>
<dbReference type="Gene3D" id="1.10.1740.10">
    <property type="match status" value="1"/>
</dbReference>
<dbReference type="InterPro" id="IPR036388">
    <property type="entry name" value="WH-like_DNA-bd_sf"/>
</dbReference>
<gene>
    <name evidence="8" type="ORF">IAD16_00400</name>
</gene>
<evidence type="ECO:0000256" key="1">
    <source>
        <dbReference type="ARBA" id="ARBA00010641"/>
    </source>
</evidence>
<proteinExistence type="inferred from homology"/>
<keyword evidence="2" id="KW-0805">Transcription regulation</keyword>
<dbReference type="GO" id="GO:0003677">
    <property type="term" value="F:DNA binding"/>
    <property type="evidence" value="ECO:0007669"/>
    <property type="project" value="UniProtKB-KW"/>
</dbReference>
<evidence type="ECO:0000256" key="2">
    <source>
        <dbReference type="ARBA" id="ARBA00023015"/>
    </source>
</evidence>
<evidence type="ECO:0000259" key="6">
    <source>
        <dbReference type="Pfam" id="PF04542"/>
    </source>
</evidence>
<dbReference type="SUPFAM" id="SSF88946">
    <property type="entry name" value="Sigma2 domain of RNA polymerase sigma factors"/>
    <property type="match status" value="1"/>
</dbReference>